<dbReference type="Proteomes" id="UP000288058">
    <property type="component" value="Unassembled WGS sequence"/>
</dbReference>
<dbReference type="EMBL" id="PIQC01000001">
    <property type="protein sequence ID" value="RUO73135.1"/>
    <property type="molecule type" value="Genomic_DNA"/>
</dbReference>
<organism evidence="2 3">
    <name type="scientific">Idiomarina ramblicola</name>
    <dbReference type="NCBI Taxonomy" id="263724"/>
    <lineage>
        <taxon>Bacteria</taxon>
        <taxon>Pseudomonadati</taxon>
        <taxon>Pseudomonadota</taxon>
        <taxon>Gammaproteobacteria</taxon>
        <taxon>Alteromonadales</taxon>
        <taxon>Idiomarinaceae</taxon>
        <taxon>Idiomarina</taxon>
    </lineage>
</organism>
<name>A0A432Z5K3_9GAMM</name>
<sequence>MQNVLNNLGLMIRPHFYELAMVIVATLLVIYGAEVNRMVRRQVAHWHFVFRTLVFIVVCAFGYGWLTVWFTPVLAGWLSLIPLHLLAISTVGILFLLGLLAERKRQL</sequence>
<proteinExistence type="predicted"/>
<evidence type="ECO:0000313" key="2">
    <source>
        <dbReference type="EMBL" id="RUO73135.1"/>
    </source>
</evidence>
<keyword evidence="1" id="KW-0472">Membrane</keyword>
<feature type="transmembrane region" description="Helical" evidence="1">
    <location>
        <begin position="16"/>
        <end position="36"/>
    </location>
</feature>
<dbReference type="Pfam" id="PF11872">
    <property type="entry name" value="DUF3392"/>
    <property type="match status" value="1"/>
</dbReference>
<dbReference type="RefSeq" id="WP_126779556.1">
    <property type="nucleotide sequence ID" value="NZ_PIQC01000001.1"/>
</dbReference>
<dbReference type="InterPro" id="IPR021813">
    <property type="entry name" value="DUF3392"/>
</dbReference>
<keyword evidence="1" id="KW-0812">Transmembrane</keyword>
<feature type="transmembrane region" description="Helical" evidence="1">
    <location>
        <begin position="48"/>
        <end position="71"/>
    </location>
</feature>
<reference evidence="3" key="1">
    <citation type="journal article" date="2018" name="Front. Microbiol.">
        <title>Genome-Based Analysis Reveals the Taxonomy and Diversity of the Family Idiomarinaceae.</title>
        <authorList>
            <person name="Liu Y."/>
            <person name="Lai Q."/>
            <person name="Shao Z."/>
        </authorList>
    </citation>
    <scope>NUCLEOTIDE SEQUENCE [LARGE SCALE GENOMIC DNA]</scope>
    <source>
        <strain evidence="3">R22</strain>
    </source>
</reference>
<gene>
    <name evidence="2" type="ORF">CWI78_01460</name>
</gene>
<keyword evidence="3" id="KW-1185">Reference proteome</keyword>
<accession>A0A432Z5K3</accession>
<comment type="caution">
    <text evidence="2">The sequence shown here is derived from an EMBL/GenBank/DDBJ whole genome shotgun (WGS) entry which is preliminary data.</text>
</comment>
<protein>
    <submittedName>
        <fullName evidence="2">DUF3392 domain-containing protein</fullName>
    </submittedName>
</protein>
<dbReference type="OrthoDB" id="6196761at2"/>
<dbReference type="AlphaFoldDB" id="A0A432Z5K3"/>
<keyword evidence="1" id="KW-1133">Transmembrane helix</keyword>
<evidence type="ECO:0000313" key="3">
    <source>
        <dbReference type="Proteomes" id="UP000288058"/>
    </source>
</evidence>
<evidence type="ECO:0000256" key="1">
    <source>
        <dbReference type="SAM" id="Phobius"/>
    </source>
</evidence>
<feature type="transmembrane region" description="Helical" evidence="1">
    <location>
        <begin position="77"/>
        <end position="101"/>
    </location>
</feature>